<comment type="similarity">
    <text evidence="2 9 10">Belongs to the peptidase S8 family.</text>
</comment>
<dbReference type="GO" id="GO:0006508">
    <property type="term" value="P:proteolysis"/>
    <property type="evidence" value="ECO:0007669"/>
    <property type="project" value="UniProtKB-KW"/>
</dbReference>
<dbReference type="PRINTS" id="PR00723">
    <property type="entry name" value="SUBTILISIN"/>
</dbReference>
<evidence type="ECO:0000256" key="11">
    <source>
        <dbReference type="SAM" id="SignalP"/>
    </source>
</evidence>
<proteinExistence type="inferred from homology"/>
<feature type="active site" description="Charge relay system" evidence="8 9">
    <location>
        <position position="239"/>
    </location>
</feature>
<evidence type="ECO:0008006" key="17">
    <source>
        <dbReference type="Google" id="ProtNLM"/>
    </source>
</evidence>
<evidence type="ECO:0000256" key="2">
    <source>
        <dbReference type="ARBA" id="ARBA00011073"/>
    </source>
</evidence>
<accession>D8RYM4</accession>
<gene>
    <name evidence="15" type="ORF">SELMODRAFT_442989</name>
</gene>
<dbReference type="InterPro" id="IPR041469">
    <property type="entry name" value="Subtilisin-like_FN3"/>
</dbReference>
<dbReference type="InterPro" id="IPR037045">
    <property type="entry name" value="S8pro/Inhibitor_I9_sf"/>
</dbReference>
<dbReference type="HOGENOM" id="CLU_000625_3_1_1"/>
<dbReference type="InterPro" id="IPR034197">
    <property type="entry name" value="Peptidases_S8_3"/>
</dbReference>
<dbReference type="EMBL" id="GL377594">
    <property type="protein sequence ID" value="EFJ22750.1"/>
    <property type="molecule type" value="Genomic_DNA"/>
</dbReference>
<dbReference type="GO" id="GO:0005576">
    <property type="term" value="C:extracellular region"/>
    <property type="evidence" value="ECO:0000318"/>
    <property type="project" value="GO_Central"/>
</dbReference>
<evidence type="ECO:0000256" key="9">
    <source>
        <dbReference type="PROSITE-ProRule" id="PRU01240"/>
    </source>
</evidence>
<dbReference type="SUPFAM" id="SSF52743">
    <property type="entry name" value="Subtilisin-like"/>
    <property type="match status" value="1"/>
</dbReference>
<dbReference type="Pfam" id="PF00082">
    <property type="entry name" value="Peptidase_S8"/>
    <property type="match status" value="1"/>
</dbReference>
<dbReference type="Gene3D" id="2.60.40.2310">
    <property type="match status" value="1"/>
</dbReference>
<evidence type="ECO:0000313" key="15">
    <source>
        <dbReference type="EMBL" id="EFJ22750.1"/>
    </source>
</evidence>
<feature type="active site" description="Charge relay system" evidence="8 9">
    <location>
        <position position="615"/>
    </location>
</feature>
<reference evidence="15 16" key="1">
    <citation type="journal article" date="2011" name="Science">
        <title>The Selaginella genome identifies genetic changes associated with the evolution of vascular plants.</title>
        <authorList>
            <person name="Banks J.A."/>
            <person name="Nishiyama T."/>
            <person name="Hasebe M."/>
            <person name="Bowman J.L."/>
            <person name="Gribskov M."/>
            <person name="dePamphilis C."/>
            <person name="Albert V.A."/>
            <person name="Aono N."/>
            <person name="Aoyama T."/>
            <person name="Ambrose B.A."/>
            <person name="Ashton N.W."/>
            <person name="Axtell M.J."/>
            <person name="Barker E."/>
            <person name="Barker M.S."/>
            <person name="Bennetzen J.L."/>
            <person name="Bonawitz N.D."/>
            <person name="Chapple C."/>
            <person name="Cheng C."/>
            <person name="Correa L.G."/>
            <person name="Dacre M."/>
            <person name="DeBarry J."/>
            <person name="Dreyer I."/>
            <person name="Elias M."/>
            <person name="Engstrom E.M."/>
            <person name="Estelle M."/>
            <person name="Feng L."/>
            <person name="Finet C."/>
            <person name="Floyd S.K."/>
            <person name="Frommer W.B."/>
            <person name="Fujita T."/>
            <person name="Gramzow L."/>
            <person name="Gutensohn M."/>
            <person name="Harholt J."/>
            <person name="Hattori M."/>
            <person name="Heyl A."/>
            <person name="Hirai T."/>
            <person name="Hiwatashi Y."/>
            <person name="Ishikawa M."/>
            <person name="Iwata M."/>
            <person name="Karol K.G."/>
            <person name="Koehler B."/>
            <person name="Kolukisaoglu U."/>
            <person name="Kubo M."/>
            <person name="Kurata T."/>
            <person name="Lalonde S."/>
            <person name="Li K."/>
            <person name="Li Y."/>
            <person name="Litt A."/>
            <person name="Lyons E."/>
            <person name="Manning G."/>
            <person name="Maruyama T."/>
            <person name="Michael T.P."/>
            <person name="Mikami K."/>
            <person name="Miyazaki S."/>
            <person name="Morinaga S."/>
            <person name="Murata T."/>
            <person name="Mueller-Roeber B."/>
            <person name="Nelson D.R."/>
            <person name="Obara M."/>
            <person name="Oguri Y."/>
            <person name="Olmstead R.G."/>
            <person name="Onodera N."/>
            <person name="Petersen B.L."/>
            <person name="Pils B."/>
            <person name="Prigge M."/>
            <person name="Rensing S.A."/>
            <person name="Riano-Pachon D.M."/>
            <person name="Roberts A.W."/>
            <person name="Sato Y."/>
            <person name="Scheller H.V."/>
            <person name="Schulz B."/>
            <person name="Schulz C."/>
            <person name="Shakirov E.V."/>
            <person name="Shibagaki N."/>
            <person name="Shinohara N."/>
            <person name="Shippen D.E."/>
            <person name="Soerensen I."/>
            <person name="Sotooka R."/>
            <person name="Sugimoto N."/>
            <person name="Sugita M."/>
            <person name="Sumikawa N."/>
            <person name="Tanurdzic M."/>
            <person name="Theissen G."/>
            <person name="Ulvskov P."/>
            <person name="Wakazuki S."/>
            <person name="Weng J.K."/>
            <person name="Willats W.W."/>
            <person name="Wipf D."/>
            <person name="Wolf P.G."/>
            <person name="Yang L."/>
            <person name="Zimmer A.D."/>
            <person name="Zhu Q."/>
            <person name="Mitros T."/>
            <person name="Hellsten U."/>
            <person name="Loque D."/>
            <person name="Otillar R."/>
            <person name="Salamov A."/>
            <person name="Schmutz J."/>
            <person name="Shapiro H."/>
            <person name="Lindquist E."/>
            <person name="Lucas S."/>
            <person name="Rokhsar D."/>
            <person name="Grigoriev I.V."/>
        </authorList>
    </citation>
    <scope>NUCLEOTIDE SEQUENCE [LARGE SCALE GENOMIC DNA]</scope>
</reference>
<keyword evidence="7" id="KW-0325">Glycoprotein</keyword>
<dbReference type="AlphaFoldDB" id="D8RYM4"/>
<sequence>MDFLIGRLVLALAMVAVLVSADDDVDAGPVYIVRMKGHPIAAMIDKPVYAINEEDDHETRDFVEMHTASLRRNHDAFLESLLEEGSYEKLYSYTYLMNGFAVKLRDEVHVDSIRAHPDVLSLEHEVHFRKTTTYTPFFLGLDPRAWKNVGTFAKAGEDIVIGVLDTGIDPRHPSFANTTSRPYSFNRHWEKVCAASPTFPKGSCNGKIIGARHFSKGIVAANAFNASNDYDSPLDGDGHGSHTSSVCAGNNGVYVSVDKYIYGRASGMAPRARIAVYKVIYRDGGYLSDVLAGIDQAVQDGVHVLSISLGATSGAYGVPFLNSFDIMMLLAFKANVFIVHAAGNNGPAAFSMNSFGPWVLSVAAGMTDRTYSTPIILGNGQWVYGTGLTAGTSARKLYPLIYSQDAYIAGVTSFDQEFYSYCSDPSPFNKTLVSGKILICNFVDYFSGGAVTQIEGALATAIATGAAGLLIVFPTSAEKTPTKDTVFDPIPFTIPASFVVDPNASALILQHYNEKTVKDSKGQVLRFDAQARIEDSRHPLYPLEAPRVASYSSRGPVYADTVTSLVADVMKPDVLAPGNQIWGAWTPKGTDANSFTGKPVTSASCRNFAMLSGTSMATPHVAGIAALLIQKYPRWRASTIRSAIMTTADNFDNRDRWTRAEQPYSNSSQAIGRACPFDIGSGAINATAALDPGLVFDVGFQDYVDFLCEIPGADQNSVEYSTGAHCGPENKNPSDLNMPYITVANLIGSRVVQRTVVNLGGEETYNVTVRHPAGVDVSVKPRVFKARTGKPVVINVTLTATQTNQQFTFGYMIWDGDKGHSVRVPLVVSANSMSG</sequence>
<evidence type="ECO:0000259" key="14">
    <source>
        <dbReference type="Pfam" id="PF17766"/>
    </source>
</evidence>
<dbReference type="OMA" id="PVYANTI"/>
<evidence type="ECO:0000259" key="12">
    <source>
        <dbReference type="Pfam" id="PF00082"/>
    </source>
</evidence>
<evidence type="ECO:0000259" key="13">
    <source>
        <dbReference type="Pfam" id="PF05922"/>
    </source>
</evidence>
<dbReference type="eggNOG" id="ENOG502SKD2">
    <property type="taxonomic scope" value="Eukaryota"/>
</dbReference>
<comment type="subcellular location">
    <subcellularLocation>
        <location evidence="1">Secreted</location>
    </subcellularLocation>
</comment>
<keyword evidence="6 9" id="KW-0720">Serine protease</keyword>
<dbReference type="CDD" id="cd04852">
    <property type="entry name" value="Peptidases_S8_3"/>
    <property type="match status" value="1"/>
</dbReference>
<dbReference type="Gene3D" id="3.30.70.80">
    <property type="entry name" value="Peptidase S8 propeptide/proteinase inhibitor I9"/>
    <property type="match status" value="1"/>
</dbReference>
<feature type="active site" description="Charge relay system" evidence="8 9">
    <location>
        <position position="165"/>
    </location>
</feature>
<dbReference type="STRING" id="88036.D8RYM4"/>
<dbReference type="PROSITE" id="PS00136">
    <property type="entry name" value="SUBTILASE_ASP"/>
    <property type="match status" value="1"/>
</dbReference>
<dbReference type="KEGG" id="smo:SELMODRAFT_442989"/>
<name>D8RYM4_SELML</name>
<dbReference type="InterPro" id="IPR045051">
    <property type="entry name" value="SBT"/>
</dbReference>
<evidence type="ECO:0000256" key="4">
    <source>
        <dbReference type="ARBA" id="ARBA00022729"/>
    </source>
</evidence>
<dbReference type="GO" id="GO:0004252">
    <property type="term" value="F:serine-type endopeptidase activity"/>
    <property type="evidence" value="ECO:0000318"/>
    <property type="project" value="GO_Central"/>
</dbReference>
<dbReference type="Pfam" id="PF17766">
    <property type="entry name" value="fn3_6"/>
    <property type="match status" value="1"/>
</dbReference>
<dbReference type="InParanoid" id="D8RYM4"/>
<dbReference type="Gene3D" id="3.40.50.200">
    <property type="entry name" value="Peptidase S8/S53 domain"/>
    <property type="match status" value="1"/>
</dbReference>
<dbReference type="PROSITE" id="PS00138">
    <property type="entry name" value="SUBTILASE_SER"/>
    <property type="match status" value="1"/>
</dbReference>
<feature type="domain" description="Peptidase S8/S53" evidence="12">
    <location>
        <begin position="156"/>
        <end position="654"/>
    </location>
</feature>
<protein>
    <recommendedName>
        <fullName evidence="17">Peptidase S8/S53 domain-containing protein</fullName>
    </recommendedName>
</protein>
<evidence type="ECO:0000313" key="16">
    <source>
        <dbReference type="Proteomes" id="UP000001514"/>
    </source>
</evidence>
<dbReference type="InterPro" id="IPR010259">
    <property type="entry name" value="S8pro/Inhibitor_I9"/>
</dbReference>
<feature type="signal peptide" evidence="11">
    <location>
        <begin position="1"/>
        <end position="21"/>
    </location>
</feature>
<dbReference type="Proteomes" id="UP000001514">
    <property type="component" value="Unassembled WGS sequence"/>
</dbReference>
<evidence type="ECO:0000256" key="8">
    <source>
        <dbReference type="PIRSR" id="PIRSR615500-1"/>
    </source>
</evidence>
<dbReference type="InterPro" id="IPR023827">
    <property type="entry name" value="Peptidase_S8_Asp-AS"/>
</dbReference>
<dbReference type="Gramene" id="EFJ22750">
    <property type="protein sequence ID" value="EFJ22750"/>
    <property type="gene ID" value="SELMODRAFT_442989"/>
</dbReference>
<dbReference type="Gene3D" id="3.50.30.30">
    <property type="match status" value="1"/>
</dbReference>
<keyword evidence="5 9" id="KW-0378">Hydrolase</keyword>
<keyword evidence="16" id="KW-1185">Reference proteome</keyword>
<dbReference type="InterPro" id="IPR000209">
    <property type="entry name" value="Peptidase_S8/S53_dom"/>
</dbReference>
<keyword evidence="4 11" id="KW-0732">Signal</keyword>
<evidence type="ECO:0000256" key="7">
    <source>
        <dbReference type="ARBA" id="ARBA00023180"/>
    </source>
</evidence>
<dbReference type="InterPro" id="IPR023828">
    <property type="entry name" value="Peptidase_S8_Ser-AS"/>
</dbReference>
<evidence type="ECO:0000256" key="3">
    <source>
        <dbReference type="ARBA" id="ARBA00022670"/>
    </source>
</evidence>
<dbReference type="PANTHER" id="PTHR10795">
    <property type="entry name" value="PROPROTEIN CONVERTASE SUBTILISIN/KEXIN"/>
    <property type="match status" value="1"/>
</dbReference>
<evidence type="ECO:0000256" key="6">
    <source>
        <dbReference type="ARBA" id="ARBA00022825"/>
    </source>
</evidence>
<feature type="domain" description="Subtilisin-like protease fibronectin type-III" evidence="14">
    <location>
        <begin position="735"/>
        <end position="828"/>
    </location>
</feature>
<feature type="domain" description="Inhibitor I9" evidence="13">
    <location>
        <begin position="30"/>
        <end position="126"/>
    </location>
</feature>
<evidence type="ECO:0000256" key="10">
    <source>
        <dbReference type="RuleBase" id="RU003355"/>
    </source>
</evidence>
<keyword evidence="3 9" id="KW-0645">Protease</keyword>
<dbReference type="Pfam" id="PF05922">
    <property type="entry name" value="Inhibitor_I9"/>
    <property type="match status" value="1"/>
</dbReference>
<evidence type="ECO:0000256" key="1">
    <source>
        <dbReference type="ARBA" id="ARBA00004613"/>
    </source>
</evidence>
<evidence type="ECO:0000256" key="5">
    <source>
        <dbReference type="ARBA" id="ARBA00022801"/>
    </source>
</evidence>
<dbReference type="InterPro" id="IPR036852">
    <property type="entry name" value="Peptidase_S8/S53_dom_sf"/>
</dbReference>
<dbReference type="PROSITE" id="PS51892">
    <property type="entry name" value="SUBTILASE"/>
    <property type="match status" value="1"/>
</dbReference>
<dbReference type="InterPro" id="IPR015500">
    <property type="entry name" value="Peptidase_S8_subtilisin-rel"/>
</dbReference>
<organism evidence="16">
    <name type="scientific">Selaginella moellendorffii</name>
    <name type="common">Spikemoss</name>
    <dbReference type="NCBI Taxonomy" id="88036"/>
    <lineage>
        <taxon>Eukaryota</taxon>
        <taxon>Viridiplantae</taxon>
        <taxon>Streptophyta</taxon>
        <taxon>Embryophyta</taxon>
        <taxon>Tracheophyta</taxon>
        <taxon>Lycopodiopsida</taxon>
        <taxon>Selaginellales</taxon>
        <taxon>Selaginellaceae</taxon>
        <taxon>Selaginella</taxon>
    </lineage>
</organism>
<feature type="chain" id="PRO_5003122237" description="Peptidase S8/S53 domain-containing protein" evidence="11">
    <location>
        <begin position="22"/>
        <end position="835"/>
    </location>
</feature>